<reference evidence="1 2" key="1">
    <citation type="submission" date="2022-08" db="EMBL/GenBank/DDBJ databases">
        <title>Genome Sequence of the sulphate-reducing bacterium, Pseudodesulfovibrio sp. SYK.</title>
        <authorList>
            <person name="Kondo R."/>
            <person name="Kataoka T."/>
        </authorList>
    </citation>
    <scope>NUCLEOTIDE SEQUENCE [LARGE SCALE GENOMIC DNA]</scope>
    <source>
        <strain evidence="1 2">SYK</strain>
    </source>
</reference>
<dbReference type="SUPFAM" id="SSF53850">
    <property type="entry name" value="Periplasmic binding protein-like II"/>
    <property type="match status" value="1"/>
</dbReference>
<organism evidence="1 2">
    <name type="scientific">Pseudodesulfovibrio nedwellii</name>
    <dbReference type="NCBI Taxonomy" id="2973072"/>
    <lineage>
        <taxon>Bacteria</taxon>
        <taxon>Pseudomonadati</taxon>
        <taxon>Thermodesulfobacteriota</taxon>
        <taxon>Desulfovibrionia</taxon>
        <taxon>Desulfovibrionales</taxon>
        <taxon>Desulfovibrionaceae</taxon>
    </lineage>
</organism>
<sequence length="208" mass="23391">MGEDDTTAATGILAILKTAYSRIGIEVKGKVLPANRALVDSNTGYIDGELCRIADIESEHPNLIRIPVTIMTVDIMAYTIKNSFPIKGWKSLEERRIGIKAGLRYAEIRTQGMPNVLRTTNHDTLFKLLAANRLDVVIATRSIHPAQSEKAYVKKFYAHEPPLAKLELYHYLHIKHAELVPLITEVLSRMHESGEMDKIRNSAMQTKE</sequence>
<evidence type="ECO:0000313" key="2">
    <source>
        <dbReference type="Proteomes" id="UP001317742"/>
    </source>
</evidence>
<dbReference type="Proteomes" id="UP001317742">
    <property type="component" value="Chromosome"/>
</dbReference>
<dbReference type="Gene3D" id="3.40.190.10">
    <property type="entry name" value="Periplasmic binding protein-like II"/>
    <property type="match status" value="2"/>
</dbReference>
<evidence type="ECO:0000313" key="1">
    <source>
        <dbReference type="EMBL" id="BDQ37280.1"/>
    </source>
</evidence>
<gene>
    <name evidence="1" type="ORF">SYK_16400</name>
</gene>
<keyword evidence="2" id="KW-1185">Reference proteome</keyword>
<protein>
    <submittedName>
        <fullName evidence="1">ABC transporter substrate-binding protein</fullName>
    </submittedName>
</protein>
<proteinExistence type="predicted"/>
<name>A0ABM8B0H0_9BACT</name>
<accession>A0ABM8B0H0</accession>
<dbReference type="EMBL" id="AP026709">
    <property type="protein sequence ID" value="BDQ37280.1"/>
    <property type="molecule type" value="Genomic_DNA"/>
</dbReference>